<keyword evidence="2" id="KW-0548">Nucleotidyltransferase</keyword>
<dbReference type="Pfam" id="PF00078">
    <property type="entry name" value="RVT_1"/>
    <property type="match status" value="1"/>
</dbReference>
<comment type="caution">
    <text evidence="2">The sequence shown here is derived from an EMBL/GenBank/DDBJ whole genome shotgun (WGS) entry which is preliminary data.</text>
</comment>
<evidence type="ECO:0000259" key="1">
    <source>
        <dbReference type="PROSITE" id="PS50878"/>
    </source>
</evidence>
<feature type="domain" description="Reverse transcriptase" evidence="1">
    <location>
        <begin position="1"/>
        <end position="91"/>
    </location>
</feature>
<dbReference type="Proteomes" id="UP000887013">
    <property type="component" value="Unassembled WGS sequence"/>
</dbReference>
<dbReference type="GO" id="GO:0003964">
    <property type="term" value="F:RNA-directed DNA polymerase activity"/>
    <property type="evidence" value="ECO:0007669"/>
    <property type="project" value="UniProtKB-KW"/>
</dbReference>
<dbReference type="InterPro" id="IPR043502">
    <property type="entry name" value="DNA/RNA_pol_sf"/>
</dbReference>
<protein>
    <submittedName>
        <fullName evidence="2">Putative RNA-directed DNA polymerase from transposon BS</fullName>
    </submittedName>
</protein>
<gene>
    <name evidence="2" type="primary">RTase_13</name>
    <name evidence="2" type="ORF">NPIL_696801</name>
</gene>
<keyword evidence="2" id="KW-0695">RNA-directed DNA polymerase</keyword>
<proteinExistence type="predicted"/>
<dbReference type="OrthoDB" id="6435936at2759"/>
<dbReference type="EMBL" id="BMAW01059460">
    <property type="protein sequence ID" value="GFT21254.1"/>
    <property type="molecule type" value="Genomic_DNA"/>
</dbReference>
<keyword evidence="2" id="KW-0808">Transferase</keyword>
<dbReference type="PROSITE" id="PS50878">
    <property type="entry name" value="RT_POL"/>
    <property type="match status" value="1"/>
</dbReference>
<reference evidence="2" key="1">
    <citation type="submission" date="2020-08" db="EMBL/GenBank/DDBJ databases">
        <title>Multicomponent nature underlies the extraordinary mechanical properties of spider dragline silk.</title>
        <authorList>
            <person name="Kono N."/>
            <person name="Nakamura H."/>
            <person name="Mori M."/>
            <person name="Yoshida Y."/>
            <person name="Ohtoshi R."/>
            <person name="Malay A.D."/>
            <person name="Moran D.A.P."/>
            <person name="Tomita M."/>
            <person name="Numata K."/>
            <person name="Arakawa K."/>
        </authorList>
    </citation>
    <scope>NUCLEOTIDE SEQUENCE</scope>
</reference>
<evidence type="ECO:0000313" key="3">
    <source>
        <dbReference type="Proteomes" id="UP000887013"/>
    </source>
</evidence>
<organism evidence="2 3">
    <name type="scientific">Nephila pilipes</name>
    <name type="common">Giant wood spider</name>
    <name type="synonym">Nephila maculata</name>
    <dbReference type="NCBI Taxonomy" id="299642"/>
    <lineage>
        <taxon>Eukaryota</taxon>
        <taxon>Metazoa</taxon>
        <taxon>Ecdysozoa</taxon>
        <taxon>Arthropoda</taxon>
        <taxon>Chelicerata</taxon>
        <taxon>Arachnida</taxon>
        <taxon>Araneae</taxon>
        <taxon>Araneomorphae</taxon>
        <taxon>Entelegynae</taxon>
        <taxon>Araneoidea</taxon>
        <taxon>Nephilidae</taxon>
        <taxon>Nephila</taxon>
    </lineage>
</organism>
<name>A0A8X6TKS2_NEPPI</name>
<evidence type="ECO:0000313" key="2">
    <source>
        <dbReference type="EMBL" id="GFT21254.1"/>
    </source>
</evidence>
<accession>A0A8X6TKS2</accession>
<dbReference type="AlphaFoldDB" id="A0A8X6TKS2"/>
<sequence>MNSHPGVQILLYADDLVLWCTDKDSEAIPYSINAALDTLRAWANDNGMKVNLNKTTFQVLTLSTKFKDIELIYEGEKLQRTQEATYLGIVMDTGLRWDKQARKL</sequence>
<dbReference type="InterPro" id="IPR000477">
    <property type="entry name" value="RT_dom"/>
</dbReference>
<keyword evidence="3" id="KW-1185">Reference proteome</keyword>
<dbReference type="SUPFAM" id="SSF56672">
    <property type="entry name" value="DNA/RNA polymerases"/>
    <property type="match status" value="1"/>
</dbReference>